<evidence type="ECO:0000256" key="5">
    <source>
        <dbReference type="ARBA" id="ARBA00023163"/>
    </source>
</evidence>
<evidence type="ECO:0000256" key="1">
    <source>
        <dbReference type="ARBA" id="ARBA00009437"/>
    </source>
</evidence>
<dbReference type="InterPro" id="IPR036390">
    <property type="entry name" value="WH_DNA-bd_sf"/>
</dbReference>
<dbReference type="InterPro" id="IPR000847">
    <property type="entry name" value="LysR_HTH_N"/>
</dbReference>
<name>A0A368N3M8_9GAMM</name>
<keyword evidence="5" id="KW-0804">Transcription</keyword>
<dbReference type="EMBL" id="QPID01000012">
    <property type="protein sequence ID" value="RCU45088.1"/>
    <property type="molecule type" value="Genomic_DNA"/>
</dbReference>
<dbReference type="PANTHER" id="PTHR30346:SF26">
    <property type="entry name" value="HYDROGEN PEROXIDE-INDUCIBLE GENES ACTIVATOR"/>
    <property type="match status" value="1"/>
</dbReference>
<dbReference type="PANTHER" id="PTHR30346">
    <property type="entry name" value="TRANSCRIPTIONAL DUAL REGULATOR HCAR-RELATED"/>
    <property type="match status" value="1"/>
</dbReference>
<evidence type="ECO:0000259" key="6">
    <source>
        <dbReference type="PROSITE" id="PS50931"/>
    </source>
</evidence>
<dbReference type="PRINTS" id="PR00039">
    <property type="entry name" value="HTHLYSR"/>
</dbReference>
<gene>
    <name evidence="7" type="ORF">DU002_16800</name>
</gene>
<keyword evidence="3 7" id="KW-0238">DNA-binding</keyword>
<dbReference type="Pfam" id="PF00126">
    <property type="entry name" value="HTH_1"/>
    <property type="match status" value="1"/>
</dbReference>
<dbReference type="SUPFAM" id="SSF53850">
    <property type="entry name" value="Periplasmic binding protein-like II"/>
    <property type="match status" value="1"/>
</dbReference>
<evidence type="ECO:0000256" key="3">
    <source>
        <dbReference type="ARBA" id="ARBA00023125"/>
    </source>
</evidence>
<evidence type="ECO:0000313" key="8">
    <source>
        <dbReference type="Proteomes" id="UP000252558"/>
    </source>
</evidence>
<dbReference type="RefSeq" id="WP_114339607.1">
    <property type="nucleotide sequence ID" value="NZ_QPID01000012.1"/>
</dbReference>
<organism evidence="7 8">
    <name type="scientific">Corallincola holothuriorum</name>
    <dbReference type="NCBI Taxonomy" id="2282215"/>
    <lineage>
        <taxon>Bacteria</taxon>
        <taxon>Pseudomonadati</taxon>
        <taxon>Pseudomonadota</taxon>
        <taxon>Gammaproteobacteria</taxon>
        <taxon>Alteromonadales</taxon>
        <taxon>Psychromonadaceae</taxon>
        <taxon>Corallincola</taxon>
    </lineage>
</organism>
<evidence type="ECO:0000256" key="2">
    <source>
        <dbReference type="ARBA" id="ARBA00023015"/>
    </source>
</evidence>
<dbReference type="CDD" id="cd08411">
    <property type="entry name" value="PBP2_OxyR"/>
    <property type="match status" value="1"/>
</dbReference>
<comment type="caution">
    <text evidence="7">The sequence shown here is derived from an EMBL/GenBank/DDBJ whole genome shotgun (WGS) entry which is preliminary data.</text>
</comment>
<dbReference type="FunFam" id="1.10.10.10:FF:000001">
    <property type="entry name" value="LysR family transcriptional regulator"/>
    <property type="match status" value="1"/>
</dbReference>
<protein>
    <submittedName>
        <fullName evidence="7">DNA-binding transcriptional regulator OxyR</fullName>
    </submittedName>
</protein>
<accession>A0A368N3M8</accession>
<dbReference type="Proteomes" id="UP000252558">
    <property type="component" value="Unassembled WGS sequence"/>
</dbReference>
<dbReference type="InterPro" id="IPR005119">
    <property type="entry name" value="LysR_subst-bd"/>
</dbReference>
<comment type="similarity">
    <text evidence="1">Belongs to the LysR transcriptional regulatory family.</text>
</comment>
<dbReference type="OrthoDB" id="9775392at2"/>
<dbReference type="PROSITE" id="PS50931">
    <property type="entry name" value="HTH_LYSR"/>
    <property type="match status" value="1"/>
</dbReference>
<dbReference type="NCBIfam" id="NF008361">
    <property type="entry name" value="PRK11151.1"/>
    <property type="match status" value="1"/>
</dbReference>
<keyword evidence="4" id="KW-0010">Activator</keyword>
<keyword evidence="8" id="KW-1185">Reference proteome</keyword>
<dbReference type="SUPFAM" id="SSF46785">
    <property type="entry name" value="Winged helix' DNA-binding domain"/>
    <property type="match status" value="1"/>
</dbReference>
<dbReference type="GO" id="GO:0003700">
    <property type="term" value="F:DNA-binding transcription factor activity"/>
    <property type="evidence" value="ECO:0007669"/>
    <property type="project" value="InterPro"/>
</dbReference>
<keyword evidence="2" id="KW-0805">Transcription regulation</keyword>
<dbReference type="Gene3D" id="3.40.190.10">
    <property type="entry name" value="Periplasmic binding protein-like II"/>
    <property type="match status" value="2"/>
</dbReference>
<evidence type="ECO:0000256" key="4">
    <source>
        <dbReference type="ARBA" id="ARBA00023159"/>
    </source>
</evidence>
<dbReference type="GO" id="GO:0003677">
    <property type="term" value="F:DNA binding"/>
    <property type="evidence" value="ECO:0007669"/>
    <property type="project" value="UniProtKB-KW"/>
</dbReference>
<dbReference type="GO" id="GO:0032993">
    <property type="term" value="C:protein-DNA complex"/>
    <property type="evidence" value="ECO:0007669"/>
    <property type="project" value="TreeGrafter"/>
</dbReference>
<dbReference type="Pfam" id="PF03466">
    <property type="entry name" value="LysR_substrate"/>
    <property type="match status" value="1"/>
</dbReference>
<feature type="domain" description="HTH lysR-type" evidence="6">
    <location>
        <begin position="1"/>
        <end position="58"/>
    </location>
</feature>
<dbReference type="Gene3D" id="1.10.10.10">
    <property type="entry name" value="Winged helix-like DNA-binding domain superfamily/Winged helix DNA-binding domain"/>
    <property type="match status" value="1"/>
</dbReference>
<dbReference type="InterPro" id="IPR036388">
    <property type="entry name" value="WH-like_DNA-bd_sf"/>
</dbReference>
<evidence type="ECO:0000313" key="7">
    <source>
        <dbReference type="EMBL" id="RCU45088.1"/>
    </source>
</evidence>
<dbReference type="AlphaFoldDB" id="A0A368N3M8"/>
<reference evidence="7 8" key="1">
    <citation type="submission" date="2018-07" db="EMBL/GenBank/DDBJ databases">
        <title>Corallincola holothuriorum sp. nov., a new facultative anaerobe isolated from sea cucumber Apostichopus japonicus.</title>
        <authorList>
            <person name="Xia H."/>
        </authorList>
    </citation>
    <scope>NUCLEOTIDE SEQUENCE [LARGE SCALE GENOMIC DNA]</scope>
    <source>
        <strain evidence="7 8">C4</strain>
    </source>
</reference>
<sequence length="305" mass="33680">MNIRDFQYLIALHDTGHFGRAAASCYVSQPTLSGQLSKLEDELGLQLVERSRRSMMFTPAGEAIVAQARQVLLAVDEVKHEAERWRDPMATTLRLGLIPTVAPYLLPHLLPAVQREFPALRVELHELQTEVLLEQLGQGKLDALILAKLPGMEKYDDRLLYQEPMLLAAAFDHPLLQQPSLQLAQLQGESVLMLEDGHCLRDQALGVCFAAGAEEDPSFRATSLETLRHMVALGRGITLMPLLACSETGKSHGLCYANFSAPQPTRDIVMLWRKGSGISRTCTPLSDLCSEVVKEAMRGYIHSAG</sequence>
<proteinExistence type="inferred from homology"/>